<dbReference type="Gene3D" id="3.90.20.20">
    <property type="match status" value="1"/>
</dbReference>
<organism evidence="8 9">
    <name type="scientific">Dichotomicrobium thermohalophilum</name>
    <dbReference type="NCBI Taxonomy" id="933063"/>
    <lineage>
        <taxon>Bacteria</taxon>
        <taxon>Pseudomonadati</taxon>
        <taxon>Pseudomonadota</taxon>
        <taxon>Alphaproteobacteria</taxon>
        <taxon>Hyphomicrobiales</taxon>
        <taxon>Hyphomicrobiaceae</taxon>
        <taxon>Dichotomicrobium</taxon>
    </lineage>
</organism>
<feature type="compositionally biased region" description="Basic and acidic residues" evidence="7">
    <location>
        <begin position="68"/>
        <end position="78"/>
    </location>
</feature>
<dbReference type="PANTHER" id="PTHR21237">
    <property type="entry name" value="GRPE PROTEIN"/>
    <property type="match status" value="1"/>
</dbReference>
<feature type="region of interest" description="Disordered" evidence="7">
    <location>
        <begin position="216"/>
        <end position="303"/>
    </location>
</feature>
<comment type="function">
    <text evidence="4 5">Participates actively in the response to hyperosmotic and heat shock by preventing the aggregation of stress-denatured proteins, in association with DnaK and GrpE. It is the nucleotide exchange factor for DnaK and may function as a thermosensor. Unfolded proteins bind initially to DnaJ; upon interaction with the DnaJ-bound protein, DnaK hydrolyzes its bound ATP, resulting in the formation of a stable complex. GrpE releases ADP from DnaK; ATP binding to DnaK triggers the release of the substrate protein, thus completing the reaction cycle. Several rounds of ATP-dependent interactions between DnaJ, DnaK and GrpE are required for fully efficient folding.</text>
</comment>
<evidence type="ECO:0000256" key="2">
    <source>
        <dbReference type="ARBA" id="ARBA00023016"/>
    </source>
</evidence>
<accession>A0A397PJF0</accession>
<dbReference type="GO" id="GO:0042803">
    <property type="term" value="F:protein homodimerization activity"/>
    <property type="evidence" value="ECO:0007669"/>
    <property type="project" value="InterPro"/>
</dbReference>
<sequence>MSNEKKSDTTAETEKARQNDDPFARDDAETKAEGAAASGDDRAKTNEAGAQEGAGEAAAAEAASKAGTPEDRIKELEERLKRAVAEQENLRKRMEREKADTAKYAIANFAREVLGIADNIQRAIDAVPKDAAANDQALKTFLEGIEVTERELHKAMERHGIAKLNPEGEKFDPNFHQAMFEIPTADMPSGMVMQVVQPGYLLEDRVLRPALVGVSKAAPATSGGQDRPNDQPQSTGDNPASEQRAEQTQTGSASASAEDNTESDTSKTDSASAQPRGSSRLNEPVINAETEESYGADSASRKA</sequence>
<keyword evidence="9" id="KW-1185">Reference proteome</keyword>
<dbReference type="Gene3D" id="2.30.22.10">
    <property type="entry name" value="Head domain of nucleotide exchange factor GrpE"/>
    <property type="match status" value="1"/>
</dbReference>
<name>A0A397PJF0_9HYPH</name>
<feature type="compositionally biased region" description="Basic and acidic residues" evidence="7">
    <location>
        <begin position="1"/>
        <end position="32"/>
    </location>
</feature>
<comment type="similarity">
    <text evidence="1 4 6">Belongs to the GrpE family.</text>
</comment>
<gene>
    <name evidence="4" type="primary">grpE</name>
    <name evidence="8" type="ORF">BXY53_2484</name>
</gene>
<dbReference type="GO" id="GO:0000774">
    <property type="term" value="F:adenyl-nucleotide exchange factor activity"/>
    <property type="evidence" value="ECO:0007669"/>
    <property type="project" value="InterPro"/>
</dbReference>
<dbReference type="GO" id="GO:0051087">
    <property type="term" value="F:protein-folding chaperone binding"/>
    <property type="evidence" value="ECO:0007669"/>
    <property type="project" value="InterPro"/>
</dbReference>
<feature type="compositionally biased region" description="Low complexity" evidence="7">
    <location>
        <begin position="47"/>
        <end position="67"/>
    </location>
</feature>
<comment type="caution">
    <text evidence="8">The sequence shown here is derived from an EMBL/GenBank/DDBJ whole genome shotgun (WGS) entry which is preliminary data.</text>
</comment>
<dbReference type="GO" id="GO:0006457">
    <property type="term" value="P:protein folding"/>
    <property type="evidence" value="ECO:0007669"/>
    <property type="project" value="InterPro"/>
</dbReference>
<feature type="compositionally biased region" description="Polar residues" evidence="7">
    <location>
        <begin position="268"/>
        <end position="281"/>
    </location>
</feature>
<dbReference type="SUPFAM" id="SSF51064">
    <property type="entry name" value="Head domain of nucleotide exchange factor GrpE"/>
    <property type="match status" value="1"/>
</dbReference>
<evidence type="ECO:0000256" key="1">
    <source>
        <dbReference type="ARBA" id="ARBA00009054"/>
    </source>
</evidence>
<dbReference type="Pfam" id="PF01025">
    <property type="entry name" value="GrpE"/>
    <property type="match status" value="1"/>
</dbReference>
<dbReference type="OrthoDB" id="9789811at2"/>
<dbReference type="InterPro" id="IPR000740">
    <property type="entry name" value="GrpE"/>
</dbReference>
<dbReference type="RefSeq" id="WP_119062279.1">
    <property type="nucleotide sequence ID" value="NZ_QXDF01000003.1"/>
</dbReference>
<dbReference type="AlphaFoldDB" id="A0A397PJF0"/>
<dbReference type="SUPFAM" id="SSF58014">
    <property type="entry name" value="Coiled-coil domain of nucleotide exchange factor GrpE"/>
    <property type="match status" value="1"/>
</dbReference>
<dbReference type="GO" id="GO:0005737">
    <property type="term" value="C:cytoplasm"/>
    <property type="evidence" value="ECO:0007669"/>
    <property type="project" value="UniProtKB-SubCell"/>
</dbReference>
<evidence type="ECO:0000256" key="7">
    <source>
        <dbReference type="SAM" id="MobiDB-lite"/>
    </source>
</evidence>
<dbReference type="FunFam" id="2.30.22.10:FF:000002">
    <property type="entry name" value="GrpE protein homolog"/>
    <property type="match status" value="1"/>
</dbReference>
<evidence type="ECO:0000256" key="4">
    <source>
        <dbReference type="HAMAP-Rule" id="MF_01151"/>
    </source>
</evidence>
<dbReference type="NCBIfam" id="NF010739">
    <property type="entry name" value="PRK14141.1"/>
    <property type="match status" value="1"/>
</dbReference>
<dbReference type="Proteomes" id="UP000266273">
    <property type="component" value="Unassembled WGS sequence"/>
</dbReference>
<dbReference type="PANTHER" id="PTHR21237:SF23">
    <property type="entry name" value="GRPE PROTEIN HOMOLOG, MITOCHONDRIAL"/>
    <property type="match status" value="1"/>
</dbReference>
<comment type="subcellular location">
    <subcellularLocation>
        <location evidence="4">Cytoplasm</location>
    </subcellularLocation>
</comment>
<evidence type="ECO:0000313" key="8">
    <source>
        <dbReference type="EMBL" id="RIA47405.1"/>
    </source>
</evidence>
<dbReference type="PROSITE" id="PS01071">
    <property type="entry name" value="GRPE"/>
    <property type="match status" value="1"/>
</dbReference>
<proteinExistence type="inferred from homology"/>
<reference evidence="8 9" key="1">
    <citation type="submission" date="2018-08" db="EMBL/GenBank/DDBJ databases">
        <title>Genomic Encyclopedia of Archaeal and Bacterial Type Strains, Phase II (KMG-II): from individual species to whole genera.</title>
        <authorList>
            <person name="Goeker M."/>
        </authorList>
    </citation>
    <scope>NUCLEOTIDE SEQUENCE [LARGE SCALE GENOMIC DNA]</scope>
    <source>
        <strain evidence="8 9">DSM 5002</strain>
    </source>
</reference>
<keyword evidence="3 4" id="KW-0143">Chaperone</keyword>
<keyword evidence="2 4" id="KW-0346">Stress response</keyword>
<dbReference type="CDD" id="cd00446">
    <property type="entry name" value="GrpE"/>
    <property type="match status" value="1"/>
</dbReference>
<evidence type="ECO:0000256" key="3">
    <source>
        <dbReference type="ARBA" id="ARBA00023186"/>
    </source>
</evidence>
<comment type="subunit">
    <text evidence="4">Homodimer.</text>
</comment>
<evidence type="ECO:0000256" key="5">
    <source>
        <dbReference type="RuleBase" id="RU000639"/>
    </source>
</evidence>
<dbReference type="HAMAP" id="MF_01151">
    <property type="entry name" value="GrpE"/>
    <property type="match status" value="1"/>
</dbReference>
<feature type="region of interest" description="Disordered" evidence="7">
    <location>
        <begin position="1"/>
        <end position="78"/>
    </location>
</feature>
<dbReference type="EMBL" id="QXDF01000003">
    <property type="protein sequence ID" value="RIA47405.1"/>
    <property type="molecule type" value="Genomic_DNA"/>
</dbReference>
<dbReference type="InterPro" id="IPR013805">
    <property type="entry name" value="GrpE_CC"/>
</dbReference>
<dbReference type="InterPro" id="IPR009012">
    <property type="entry name" value="GrpE_head"/>
</dbReference>
<dbReference type="PRINTS" id="PR00773">
    <property type="entry name" value="GRPEPROTEIN"/>
</dbReference>
<evidence type="ECO:0000313" key="9">
    <source>
        <dbReference type="Proteomes" id="UP000266273"/>
    </source>
</evidence>
<dbReference type="GO" id="GO:0051082">
    <property type="term" value="F:unfolded protein binding"/>
    <property type="evidence" value="ECO:0007669"/>
    <property type="project" value="TreeGrafter"/>
</dbReference>
<protein>
    <recommendedName>
        <fullName evidence="4 5">Protein GrpE</fullName>
    </recommendedName>
    <alternativeName>
        <fullName evidence="4">HSP-70 cofactor</fullName>
    </alternativeName>
</protein>
<keyword evidence="4" id="KW-0963">Cytoplasm</keyword>
<feature type="compositionally biased region" description="Polar residues" evidence="7">
    <location>
        <begin position="230"/>
        <end position="258"/>
    </location>
</feature>
<evidence type="ECO:0000256" key="6">
    <source>
        <dbReference type="RuleBase" id="RU004478"/>
    </source>
</evidence>